<feature type="domain" description="RNA polymerase sigma-70 region 4" evidence="8">
    <location>
        <begin position="582"/>
        <end position="633"/>
    </location>
</feature>
<dbReference type="InterPro" id="IPR013325">
    <property type="entry name" value="RNA_pol_sigma_r2"/>
</dbReference>
<evidence type="ECO:0000259" key="7">
    <source>
        <dbReference type="Pfam" id="PF04542"/>
    </source>
</evidence>
<protein>
    <submittedName>
        <fullName evidence="9">Rna polymerase sigma-e factor</fullName>
    </submittedName>
</protein>
<dbReference type="InterPro" id="IPR007627">
    <property type="entry name" value="RNA_pol_sigma70_r2"/>
</dbReference>
<dbReference type="SUPFAM" id="SSF88659">
    <property type="entry name" value="Sigma3 and sigma4 domains of RNA polymerase sigma factors"/>
    <property type="match status" value="1"/>
</dbReference>
<dbReference type="NCBIfam" id="TIGR02937">
    <property type="entry name" value="sigma70-ECF"/>
    <property type="match status" value="1"/>
</dbReference>
<dbReference type="InterPro" id="IPR007630">
    <property type="entry name" value="RNA_pol_sigma70_r4"/>
</dbReference>
<comment type="similarity">
    <text evidence="1">Belongs to the sigma-70 factor family.</text>
</comment>
<accession>W7T7J3</accession>
<organism evidence="9 10">
    <name type="scientific">Nannochloropsis gaditana</name>
    <dbReference type="NCBI Taxonomy" id="72520"/>
    <lineage>
        <taxon>Eukaryota</taxon>
        <taxon>Sar</taxon>
        <taxon>Stramenopiles</taxon>
        <taxon>Ochrophyta</taxon>
        <taxon>Eustigmatophyceae</taxon>
        <taxon>Eustigmatales</taxon>
        <taxon>Monodopsidaceae</taxon>
        <taxon>Nannochloropsis</taxon>
    </lineage>
</organism>
<evidence type="ECO:0000256" key="2">
    <source>
        <dbReference type="ARBA" id="ARBA00023015"/>
    </source>
</evidence>
<dbReference type="OrthoDB" id="1928251at2759"/>
<keyword evidence="3" id="KW-0731">Sigma factor</keyword>
<keyword evidence="10" id="KW-1185">Reference proteome</keyword>
<evidence type="ECO:0000259" key="8">
    <source>
        <dbReference type="Pfam" id="PF04545"/>
    </source>
</evidence>
<feature type="region of interest" description="Disordered" evidence="6">
    <location>
        <begin position="468"/>
        <end position="489"/>
    </location>
</feature>
<evidence type="ECO:0000256" key="5">
    <source>
        <dbReference type="ARBA" id="ARBA00023163"/>
    </source>
</evidence>
<feature type="region of interest" description="Disordered" evidence="6">
    <location>
        <begin position="404"/>
        <end position="429"/>
    </location>
</feature>
<evidence type="ECO:0000313" key="9">
    <source>
        <dbReference type="EMBL" id="EWM22422.1"/>
    </source>
</evidence>
<gene>
    <name evidence="9" type="ORF">Naga_100011g78</name>
</gene>
<dbReference type="PANTHER" id="PTHR30603">
    <property type="entry name" value="RNA POLYMERASE SIGMA FACTOR RPO"/>
    <property type="match status" value="1"/>
</dbReference>
<dbReference type="InterPro" id="IPR014284">
    <property type="entry name" value="RNA_pol_sigma-70_dom"/>
</dbReference>
<evidence type="ECO:0000256" key="1">
    <source>
        <dbReference type="ARBA" id="ARBA00007788"/>
    </source>
</evidence>
<comment type="caution">
    <text evidence="9">The sequence shown here is derived from an EMBL/GenBank/DDBJ whole genome shotgun (WGS) entry which is preliminary data.</text>
</comment>
<dbReference type="Pfam" id="PF04545">
    <property type="entry name" value="Sigma70_r4"/>
    <property type="match status" value="1"/>
</dbReference>
<keyword evidence="2" id="KW-0805">Transcription regulation</keyword>
<dbReference type="Gene3D" id="1.10.10.10">
    <property type="entry name" value="Winged helix-like DNA-binding domain superfamily/Winged helix DNA-binding domain"/>
    <property type="match status" value="1"/>
</dbReference>
<dbReference type="GO" id="GO:0006352">
    <property type="term" value="P:DNA-templated transcription initiation"/>
    <property type="evidence" value="ECO:0007669"/>
    <property type="project" value="InterPro"/>
</dbReference>
<dbReference type="SUPFAM" id="SSF88946">
    <property type="entry name" value="Sigma2 domain of RNA polymerase sigma factors"/>
    <property type="match status" value="1"/>
</dbReference>
<dbReference type="GO" id="GO:0003677">
    <property type="term" value="F:DNA binding"/>
    <property type="evidence" value="ECO:0007669"/>
    <property type="project" value="UniProtKB-KW"/>
</dbReference>
<dbReference type="EMBL" id="AZIL01002191">
    <property type="protein sequence ID" value="EWM22422.1"/>
    <property type="molecule type" value="Genomic_DNA"/>
</dbReference>
<dbReference type="Gene3D" id="1.10.1740.10">
    <property type="match status" value="1"/>
</dbReference>
<feature type="domain" description="RNA polymerase sigma-70 region 2" evidence="7">
    <location>
        <begin position="330"/>
        <end position="397"/>
    </location>
</feature>
<evidence type="ECO:0000313" key="10">
    <source>
        <dbReference type="Proteomes" id="UP000019335"/>
    </source>
</evidence>
<dbReference type="InterPro" id="IPR050239">
    <property type="entry name" value="Sigma-70_RNA_pol_init_factors"/>
</dbReference>
<proteinExistence type="inferred from homology"/>
<evidence type="ECO:0000256" key="6">
    <source>
        <dbReference type="SAM" id="MobiDB-lite"/>
    </source>
</evidence>
<evidence type="ECO:0000256" key="4">
    <source>
        <dbReference type="ARBA" id="ARBA00023125"/>
    </source>
</evidence>
<dbReference type="AlphaFoldDB" id="W7T7J3"/>
<dbReference type="GO" id="GO:0016987">
    <property type="term" value="F:sigma factor activity"/>
    <property type="evidence" value="ECO:0007669"/>
    <property type="project" value="UniProtKB-KW"/>
</dbReference>
<feature type="compositionally biased region" description="Basic and acidic residues" evidence="6">
    <location>
        <begin position="468"/>
        <end position="478"/>
    </location>
</feature>
<reference evidence="9 10" key="1">
    <citation type="journal article" date="2014" name="Mol. Plant">
        <title>Chromosome Scale Genome Assembly and Transcriptome Profiling of Nannochloropsis gaditana in Nitrogen Depletion.</title>
        <authorList>
            <person name="Corteggiani Carpinelli E."/>
            <person name="Telatin A."/>
            <person name="Vitulo N."/>
            <person name="Forcato C."/>
            <person name="D'Angelo M."/>
            <person name="Schiavon R."/>
            <person name="Vezzi A."/>
            <person name="Giacometti G.M."/>
            <person name="Morosinotto T."/>
            <person name="Valle G."/>
        </authorList>
    </citation>
    <scope>NUCLEOTIDE SEQUENCE [LARGE SCALE GENOMIC DNA]</scope>
    <source>
        <strain evidence="9 10">B-31</strain>
    </source>
</reference>
<name>W7T7J3_9STRA</name>
<dbReference type="InterPro" id="IPR013324">
    <property type="entry name" value="RNA_pol_sigma_r3/r4-like"/>
</dbReference>
<feature type="compositionally biased region" description="Acidic residues" evidence="6">
    <location>
        <begin position="479"/>
        <end position="489"/>
    </location>
</feature>
<dbReference type="InterPro" id="IPR036388">
    <property type="entry name" value="WH-like_DNA-bd_sf"/>
</dbReference>
<evidence type="ECO:0000256" key="3">
    <source>
        <dbReference type="ARBA" id="ARBA00023082"/>
    </source>
</evidence>
<dbReference type="PANTHER" id="PTHR30603:SF47">
    <property type="entry name" value="RNA POLYMERASE SIGMA FACTOR SIGD, CHLOROPLASTIC"/>
    <property type="match status" value="1"/>
</dbReference>
<feature type="region of interest" description="Disordered" evidence="6">
    <location>
        <begin position="167"/>
        <end position="206"/>
    </location>
</feature>
<keyword evidence="5" id="KW-0804">Transcription</keyword>
<dbReference type="Proteomes" id="UP000019335">
    <property type="component" value="Unassembled WGS sequence"/>
</dbReference>
<sequence length="641" mass="69598">MRRRRQRAEERRRSSAPSCTRIRVPAQRVLHKAPLPSHGMFRSLNGPFLYVVLLHMLLPRGAAFVAQLPYQSHVACGSRPWTWTAAGRAWESASHSSLGATRVADETVPWQDEGDHAAVARNITEASAGREARLARKAARRRQRQLRVEGQGGAHEERGNVATRYMLPSPTEAGLRTRDGPRSRLGARGHGESAAPGLTPPSRPHTVDLYVPSADLDVMLDWADRLPPALDRPGEAAGSGGGSSLPSLRPRAAHQLVWLDKEQRLLALAQMVMGMEKVRAEMVEKSAPGEGARGITTRMLAARLGLSPEEAAAFYKLGLRARSYILVSMHSLIAALARKYGATFGVDEAELVQEGYRGAMQALERYDRGKAEATGATFRAFSYFYVMSAMITAARKELHLDATPSSTRNAASMRLPPGTQGRGDASFLLPAGTAGALPAAASGLGGSRPVSTTEIPPELLWKDVKAKEDDGEWKHGAEEGEEEDPEEAAEAALYRRPLPRPGRRPRLGPMRRVTRMGPAQEVIAEAVGAGKQGAGARGDLGVGGRRAELFGVDPETTRPAYEIVDESKRAWELGMFLRRAAQELSPQDMEVLSLLYGLKGHSPLSRPQVARKLGLSTAVVSKSERRALKKLREMLNIGVVE</sequence>
<keyword evidence="4" id="KW-0238">DNA-binding</keyword>
<dbReference type="Pfam" id="PF04542">
    <property type="entry name" value="Sigma70_r2"/>
    <property type="match status" value="1"/>
</dbReference>